<proteinExistence type="inferred from homology"/>
<evidence type="ECO:0000313" key="7">
    <source>
        <dbReference type="Proteomes" id="UP000294664"/>
    </source>
</evidence>
<name>A0A4R3LW15_9HYPH</name>
<evidence type="ECO:0000313" key="6">
    <source>
        <dbReference type="EMBL" id="TCT02677.1"/>
    </source>
</evidence>
<dbReference type="AlphaFoldDB" id="A0A4R3LW15"/>
<evidence type="ECO:0000256" key="3">
    <source>
        <dbReference type="ARBA" id="ARBA00022729"/>
    </source>
</evidence>
<organism evidence="6 7">
    <name type="scientific">Aquabacter spiritensis</name>
    <dbReference type="NCBI Taxonomy" id="933073"/>
    <lineage>
        <taxon>Bacteria</taxon>
        <taxon>Pseudomonadati</taxon>
        <taxon>Pseudomonadota</taxon>
        <taxon>Alphaproteobacteria</taxon>
        <taxon>Hyphomicrobiales</taxon>
        <taxon>Xanthobacteraceae</taxon>
        <taxon>Aquabacter</taxon>
    </lineage>
</organism>
<dbReference type="Proteomes" id="UP000294664">
    <property type="component" value="Unassembled WGS sequence"/>
</dbReference>
<dbReference type="InterPro" id="IPR010583">
    <property type="entry name" value="MipA"/>
</dbReference>
<comment type="similarity">
    <text evidence="2">Belongs to the MipA/OmpV family.</text>
</comment>
<keyword evidence="3" id="KW-0732">Signal</keyword>
<dbReference type="EMBL" id="SMAI01000012">
    <property type="protein sequence ID" value="TCT02677.1"/>
    <property type="molecule type" value="Genomic_DNA"/>
</dbReference>
<comment type="subcellular location">
    <subcellularLocation>
        <location evidence="1">Cell outer membrane</location>
    </subcellularLocation>
</comment>
<dbReference type="GO" id="GO:0009279">
    <property type="term" value="C:cell outer membrane"/>
    <property type="evidence" value="ECO:0007669"/>
    <property type="project" value="UniProtKB-SubCell"/>
</dbReference>
<evidence type="ECO:0000256" key="2">
    <source>
        <dbReference type="ARBA" id="ARBA00005722"/>
    </source>
</evidence>
<gene>
    <name evidence="6" type="ORF">EDC64_112113</name>
</gene>
<dbReference type="PANTHER" id="PTHR38776:SF1">
    <property type="entry name" value="MLTA-INTERACTING PROTEIN-RELATED"/>
    <property type="match status" value="1"/>
</dbReference>
<evidence type="ECO:0000256" key="4">
    <source>
        <dbReference type="ARBA" id="ARBA00023136"/>
    </source>
</evidence>
<dbReference type="Pfam" id="PF06629">
    <property type="entry name" value="MipA"/>
    <property type="match status" value="1"/>
</dbReference>
<keyword evidence="7" id="KW-1185">Reference proteome</keyword>
<dbReference type="PANTHER" id="PTHR38776">
    <property type="entry name" value="MLTA-INTERACTING PROTEIN-RELATED"/>
    <property type="match status" value="1"/>
</dbReference>
<sequence length="269" mass="29388">MALASVPAVAADAFLIPGFKAPEFTYVEDNWYLTLGLGVRVQPSYPGGQQYLGVPFPVINLSKGRELYDFQSVDDSSSIALFDNGSISTGAAWSLNFGRDEDDSPHLTGLGDVDPTFELGGFVQWFPVNWFRFRGELRYGMGGFSGWVADLGADFIVPYEQWRFSLGPRLSFAGSGYMDTFYGVTASQAAVASFYGNALPIYRPSSGLDSWGLTAQMTRNFGDGFTWGMYATYANLVGSASDSPVTSNRNQFEAGMSLSYAFNLGKAWW</sequence>
<accession>A0A4R3LW15</accession>
<evidence type="ECO:0000256" key="1">
    <source>
        <dbReference type="ARBA" id="ARBA00004442"/>
    </source>
</evidence>
<reference evidence="6 7" key="1">
    <citation type="submission" date="2019-03" db="EMBL/GenBank/DDBJ databases">
        <title>Genomic Encyclopedia of Type Strains, Phase IV (KMG-IV): sequencing the most valuable type-strain genomes for metagenomic binning, comparative biology and taxonomic classification.</title>
        <authorList>
            <person name="Goeker M."/>
        </authorList>
    </citation>
    <scope>NUCLEOTIDE SEQUENCE [LARGE SCALE GENOMIC DNA]</scope>
    <source>
        <strain evidence="6 7">DSM 9035</strain>
    </source>
</reference>
<comment type="caution">
    <text evidence="6">The sequence shown here is derived from an EMBL/GenBank/DDBJ whole genome shotgun (WGS) entry which is preliminary data.</text>
</comment>
<evidence type="ECO:0000256" key="5">
    <source>
        <dbReference type="ARBA" id="ARBA00023237"/>
    </source>
</evidence>
<keyword evidence="4" id="KW-0472">Membrane</keyword>
<protein>
    <submittedName>
        <fullName evidence="6">Outer membrane protein</fullName>
    </submittedName>
</protein>
<keyword evidence="5" id="KW-0998">Cell outer membrane</keyword>